<protein>
    <recommendedName>
        <fullName evidence="1">FHA domain-containing protein</fullName>
    </recommendedName>
</protein>
<dbReference type="SUPFAM" id="SSF49879">
    <property type="entry name" value="SMAD/FHA domain"/>
    <property type="match status" value="1"/>
</dbReference>
<feature type="domain" description="FHA" evidence="1">
    <location>
        <begin position="25"/>
        <end position="74"/>
    </location>
</feature>
<dbReference type="Pfam" id="PF01590">
    <property type="entry name" value="GAF"/>
    <property type="match status" value="1"/>
</dbReference>
<dbReference type="RefSeq" id="WP_183948370.1">
    <property type="nucleotide sequence ID" value="NZ_JACHHX010000009.1"/>
</dbReference>
<sequence>MNARLLAYLPDRPAVARLLDAARPTLIGRAPGCDLHLEHPSVSRRHAELRCDSGGWRLRDLDSKNGSFLDGRRVEETAIPGHAWLRFGDVLCEFEPLSEIEAAQAARRQAQRREDSIVFATRLQAQTAFPDLLQDTLRAVCELADCERGFLLLAEDGGLRVRATHALDPARLAGREFSGSIGVVERAIAERRPVVLNEVGADPQFAGRASVIAGGLQALLCLPLLDGERVLGAVYADSRRPGAAITELDMELLQAVCERAALWIAAHRDARALANLVAPPRWDDILAAHAGHRG</sequence>
<dbReference type="Proteomes" id="UP000519004">
    <property type="component" value="Unassembled WGS sequence"/>
</dbReference>
<dbReference type="Gene3D" id="2.60.200.20">
    <property type="match status" value="1"/>
</dbReference>
<dbReference type="InterPro" id="IPR003018">
    <property type="entry name" value="GAF"/>
</dbReference>
<comment type="caution">
    <text evidence="2">The sequence shown here is derived from an EMBL/GenBank/DDBJ whole genome shotgun (WGS) entry which is preliminary data.</text>
</comment>
<dbReference type="SUPFAM" id="SSF55781">
    <property type="entry name" value="GAF domain-like"/>
    <property type="match status" value="1"/>
</dbReference>
<dbReference type="InterPro" id="IPR029016">
    <property type="entry name" value="GAF-like_dom_sf"/>
</dbReference>
<reference evidence="2 3" key="1">
    <citation type="submission" date="2020-08" db="EMBL/GenBank/DDBJ databases">
        <title>Genomic Encyclopedia of Type Strains, Phase IV (KMG-IV): sequencing the most valuable type-strain genomes for metagenomic binning, comparative biology and taxonomic classification.</title>
        <authorList>
            <person name="Goeker M."/>
        </authorList>
    </citation>
    <scope>NUCLEOTIDE SEQUENCE [LARGE SCALE GENOMIC DNA]</scope>
    <source>
        <strain evidence="2 3">DSM 25897</strain>
    </source>
</reference>
<organism evidence="2 3">
    <name type="scientific">Rehaibacterium terrae</name>
    <dbReference type="NCBI Taxonomy" id="1341696"/>
    <lineage>
        <taxon>Bacteria</taxon>
        <taxon>Pseudomonadati</taxon>
        <taxon>Pseudomonadota</taxon>
        <taxon>Gammaproteobacteria</taxon>
        <taxon>Lysobacterales</taxon>
        <taxon>Lysobacteraceae</taxon>
        <taxon>Rehaibacterium</taxon>
    </lineage>
</organism>
<dbReference type="EMBL" id="JACHHX010000009">
    <property type="protein sequence ID" value="MBB5015697.1"/>
    <property type="molecule type" value="Genomic_DNA"/>
</dbReference>
<dbReference type="PANTHER" id="PTHR23308">
    <property type="entry name" value="NUCLEAR INHIBITOR OF PROTEIN PHOSPHATASE-1"/>
    <property type="match status" value="1"/>
</dbReference>
<dbReference type="SMART" id="SM00240">
    <property type="entry name" value="FHA"/>
    <property type="match status" value="1"/>
</dbReference>
<name>A0A7W7Y0A1_9GAMM</name>
<keyword evidence="3" id="KW-1185">Reference proteome</keyword>
<proteinExistence type="predicted"/>
<dbReference type="AlphaFoldDB" id="A0A7W7Y0A1"/>
<dbReference type="InterPro" id="IPR000253">
    <property type="entry name" value="FHA_dom"/>
</dbReference>
<dbReference type="InterPro" id="IPR050923">
    <property type="entry name" value="Cell_Proc_Reg/RNA_Proc"/>
</dbReference>
<dbReference type="InterPro" id="IPR008984">
    <property type="entry name" value="SMAD_FHA_dom_sf"/>
</dbReference>
<dbReference type="SMART" id="SM00065">
    <property type="entry name" value="GAF"/>
    <property type="match status" value="1"/>
</dbReference>
<evidence type="ECO:0000259" key="1">
    <source>
        <dbReference type="PROSITE" id="PS50006"/>
    </source>
</evidence>
<dbReference type="Pfam" id="PF00498">
    <property type="entry name" value="FHA"/>
    <property type="match status" value="1"/>
</dbReference>
<dbReference type="CDD" id="cd00060">
    <property type="entry name" value="FHA"/>
    <property type="match status" value="1"/>
</dbReference>
<evidence type="ECO:0000313" key="2">
    <source>
        <dbReference type="EMBL" id="MBB5015697.1"/>
    </source>
</evidence>
<accession>A0A7W7Y0A1</accession>
<gene>
    <name evidence="2" type="ORF">HNQ58_001601</name>
</gene>
<dbReference type="PROSITE" id="PS50006">
    <property type="entry name" value="FHA_DOMAIN"/>
    <property type="match status" value="1"/>
</dbReference>
<evidence type="ECO:0000313" key="3">
    <source>
        <dbReference type="Proteomes" id="UP000519004"/>
    </source>
</evidence>
<dbReference type="Gene3D" id="3.30.450.40">
    <property type="match status" value="1"/>
</dbReference>